<evidence type="ECO:0000313" key="2">
    <source>
        <dbReference type="Proteomes" id="UP001199424"/>
    </source>
</evidence>
<comment type="caution">
    <text evidence="1">The sequence shown here is derived from an EMBL/GenBank/DDBJ whole genome shotgun (WGS) entry which is preliminary data.</text>
</comment>
<dbReference type="EMBL" id="JAJEQC010000019">
    <property type="protein sequence ID" value="MCC2137881.1"/>
    <property type="molecule type" value="Genomic_DNA"/>
</dbReference>
<keyword evidence="2" id="KW-1185">Reference proteome</keyword>
<gene>
    <name evidence="1" type="ORF">LKD31_12845</name>
</gene>
<sequence length="148" mass="17508">MWNEIRSEQDIRDFMDKVYAFHDSCIKEMHYVSGASVDADLRMHPLNDRRVLNVIIQRQFEDVSMIEMEFAGLKYLNLSPVDEQYTCEIFGSTLLIKDRDIYWCDGQNVSEDDIEDYDRTIICAARLRWRAIDGHMGNGEFYKSVYLE</sequence>
<evidence type="ECO:0000313" key="1">
    <source>
        <dbReference type="EMBL" id="MCC2137881.1"/>
    </source>
</evidence>
<dbReference type="Proteomes" id="UP001199424">
    <property type="component" value="Unassembled WGS sequence"/>
</dbReference>
<dbReference type="RefSeq" id="WP_308450021.1">
    <property type="nucleotide sequence ID" value="NZ_JAJEQC010000019.1"/>
</dbReference>
<dbReference type="AlphaFoldDB" id="A0AAE3DGQ5"/>
<name>A0AAE3DGQ5_9FIRM</name>
<proteinExistence type="predicted"/>
<reference evidence="1" key="1">
    <citation type="submission" date="2021-10" db="EMBL/GenBank/DDBJ databases">
        <title>Anaerobic single-cell dispensing facilitates the cultivation of human gut bacteria.</title>
        <authorList>
            <person name="Afrizal A."/>
        </authorList>
    </citation>
    <scope>NUCLEOTIDE SEQUENCE</scope>
    <source>
        <strain evidence="1">CLA-AA-H250</strain>
    </source>
</reference>
<accession>A0AAE3DGQ5</accession>
<organism evidence="1 2">
    <name type="scientific">Hominenteromicrobium mulieris</name>
    <dbReference type="NCBI Taxonomy" id="2885357"/>
    <lineage>
        <taxon>Bacteria</taxon>
        <taxon>Bacillati</taxon>
        <taxon>Bacillota</taxon>
        <taxon>Clostridia</taxon>
        <taxon>Eubacteriales</taxon>
        <taxon>Oscillospiraceae</taxon>
        <taxon>Hominenteromicrobium</taxon>
    </lineage>
</organism>
<protein>
    <submittedName>
        <fullName evidence="1">Uncharacterized protein</fullName>
    </submittedName>
</protein>